<sequence>MVHSIMSPRKGRFKNQRSLELKGKLGKGKGWKAFDKLWNHHQIEIMCRVLSHLNQNPSYTPEESRGYLLVHTNGGLNQMRTYAS</sequence>
<evidence type="ECO:0000313" key="2">
    <source>
        <dbReference type="Proteomes" id="UP000828048"/>
    </source>
</evidence>
<dbReference type="Proteomes" id="UP000828048">
    <property type="component" value="Chromosome 2"/>
</dbReference>
<reference evidence="1 2" key="1">
    <citation type="journal article" date="2021" name="Hortic Res">
        <title>High-quality reference genome and annotation aids understanding of berry development for evergreen blueberry (Vaccinium darrowii).</title>
        <authorList>
            <person name="Yu J."/>
            <person name="Hulse-Kemp A.M."/>
            <person name="Babiker E."/>
            <person name="Staton M."/>
        </authorList>
    </citation>
    <scope>NUCLEOTIDE SEQUENCE [LARGE SCALE GENOMIC DNA]</scope>
    <source>
        <strain evidence="2">cv. NJ 8807/NJ 8810</strain>
        <tissue evidence="1">Young leaf</tissue>
    </source>
</reference>
<evidence type="ECO:0000313" key="1">
    <source>
        <dbReference type="EMBL" id="KAH7834327.1"/>
    </source>
</evidence>
<organism evidence="1 2">
    <name type="scientific">Vaccinium darrowii</name>
    <dbReference type="NCBI Taxonomy" id="229202"/>
    <lineage>
        <taxon>Eukaryota</taxon>
        <taxon>Viridiplantae</taxon>
        <taxon>Streptophyta</taxon>
        <taxon>Embryophyta</taxon>
        <taxon>Tracheophyta</taxon>
        <taxon>Spermatophyta</taxon>
        <taxon>Magnoliopsida</taxon>
        <taxon>eudicotyledons</taxon>
        <taxon>Gunneridae</taxon>
        <taxon>Pentapetalae</taxon>
        <taxon>asterids</taxon>
        <taxon>Ericales</taxon>
        <taxon>Ericaceae</taxon>
        <taxon>Vaccinioideae</taxon>
        <taxon>Vaccinieae</taxon>
        <taxon>Vaccinium</taxon>
    </lineage>
</organism>
<protein>
    <submittedName>
        <fullName evidence="1">Uncharacterized protein</fullName>
    </submittedName>
</protein>
<keyword evidence="2" id="KW-1185">Reference proteome</keyword>
<name>A0ACB7X0Q8_9ERIC</name>
<dbReference type="EMBL" id="CM037152">
    <property type="protein sequence ID" value="KAH7834327.1"/>
    <property type="molecule type" value="Genomic_DNA"/>
</dbReference>
<accession>A0ACB7X0Q8</accession>
<comment type="caution">
    <text evidence="1">The sequence shown here is derived from an EMBL/GenBank/DDBJ whole genome shotgun (WGS) entry which is preliminary data.</text>
</comment>
<proteinExistence type="predicted"/>
<gene>
    <name evidence="1" type="ORF">Vadar_014940</name>
</gene>